<dbReference type="AlphaFoldDB" id="A0ABD3FSH5"/>
<sequence>MERLCQRFSVGIAADPNPIRHNEHFEHLCIINEDVFALILSFLSNQTLTKLHAITGDIYPNCEPYLASFCCECGNDNPKVFDGVCRHCQSKTDGYTSFVEKEVATTVYGLKIRDLAGIPTYPHNGHQDAILYHRVDLENYLMAKFGSKLGWLRDIARRNVVERTIERIQQLEHEERRVFMESLTPGFAIYAQLISMLETNKSLLWPSSQRFAALLRALKSRGLQLRPGSKLCEQFIVAGNGDIENIVDTMEEMRFLNGCTDYLRRCQRKTEAKRGDRDEVKMELCISYLESPKGFKLPRKWENCRSRFEEVRRAGGIPQREMRYIYSE</sequence>
<dbReference type="EMBL" id="JBIMZQ010000008">
    <property type="protein sequence ID" value="KAL3669887.1"/>
    <property type="molecule type" value="Genomic_DNA"/>
</dbReference>
<gene>
    <name evidence="1" type="ORF">V7S43_005264</name>
</gene>
<dbReference type="Proteomes" id="UP001632037">
    <property type="component" value="Unassembled WGS sequence"/>
</dbReference>
<proteinExistence type="predicted"/>
<organism evidence="1 2">
    <name type="scientific">Phytophthora oleae</name>
    <dbReference type="NCBI Taxonomy" id="2107226"/>
    <lineage>
        <taxon>Eukaryota</taxon>
        <taxon>Sar</taxon>
        <taxon>Stramenopiles</taxon>
        <taxon>Oomycota</taxon>
        <taxon>Peronosporomycetes</taxon>
        <taxon>Peronosporales</taxon>
        <taxon>Peronosporaceae</taxon>
        <taxon>Phytophthora</taxon>
    </lineage>
</organism>
<evidence type="ECO:0000313" key="2">
    <source>
        <dbReference type="Proteomes" id="UP001632037"/>
    </source>
</evidence>
<evidence type="ECO:0000313" key="1">
    <source>
        <dbReference type="EMBL" id="KAL3669887.1"/>
    </source>
</evidence>
<reference evidence="1 2" key="1">
    <citation type="submission" date="2024-09" db="EMBL/GenBank/DDBJ databases">
        <title>Genome sequencing and assembly of Phytophthora oleae, isolate VK10A, causative agent of rot of olive drupes.</title>
        <authorList>
            <person name="Conti Taguali S."/>
            <person name="Riolo M."/>
            <person name="La Spada F."/>
            <person name="Cacciola S.O."/>
            <person name="Dionisio G."/>
        </authorList>
    </citation>
    <scope>NUCLEOTIDE SEQUENCE [LARGE SCALE GENOMIC DNA]</scope>
    <source>
        <strain evidence="1 2">VK10A</strain>
    </source>
</reference>
<name>A0ABD3FSH5_9STRA</name>
<protein>
    <submittedName>
        <fullName evidence="1">Uncharacterized protein</fullName>
    </submittedName>
</protein>
<keyword evidence="2" id="KW-1185">Reference proteome</keyword>
<accession>A0ABD3FSH5</accession>
<comment type="caution">
    <text evidence="1">The sequence shown here is derived from an EMBL/GenBank/DDBJ whole genome shotgun (WGS) entry which is preliminary data.</text>
</comment>